<evidence type="ECO:0000256" key="4">
    <source>
        <dbReference type="ARBA" id="ARBA00022679"/>
    </source>
</evidence>
<dbReference type="UniPathway" id="UPA00655">
    <property type="reaction ID" value="UER00711"/>
</dbReference>
<dbReference type="EMBL" id="AQTU01000124">
    <property type="protein sequence ID" value="EOB30528.1"/>
    <property type="molecule type" value="Genomic_DNA"/>
</dbReference>
<evidence type="ECO:0000256" key="1">
    <source>
        <dbReference type="ARBA" id="ARBA00004956"/>
    </source>
</evidence>
<organism evidence="13 14">
    <name type="scientific">Streptococcus mitis 13/39</name>
    <dbReference type="NCBI Taxonomy" id="1239793"/>
    <lineage>
        <taxon>Bacteria</taxon>
        <taxon>Bacillati</taxon>
        <taxon>Bacillota</taxon>
        <taxon>Bacilli</taxon>
        <taxon>Lactobacillales</taxon>
        <taxon>Streptococcaceae</taxon>
        <taxon>Streptococcus</taxon>
        <taxon>Streptococcus mitis group</taxon>
    </lineage>
</organism>
<dbReference type="EC" id="2.1.3.15" evidence="2"/>
<comment type="pathway">
    <text evidence="1">Lipid metabolism; malonyl-CoA biosynthesis; malonyl-CoA from acetyl-CoA: step 1/1.</text>
</comment>
<dbReference type="GO" id="GO:0009317">
    <property type="term" value="C:acetyl-CoA carboxylase complex"/>
    <property type="evidence" value="ECO:0007669"/>
    <property type="project" value="InterPro"/>
</dbReference>
<dbReference type="GO" id="GO:0005524">
    <property type="term" value="F:ATP binding"/>
    <property type="evidence" value="ECO:0007669"/>
    <property type="project" value="UniProtKB-KW"/>
</dbReference>
<dbReference type="AlphaFoldDB" id="R0NZ83"/>
<dbReference type="Proteomes" id="UP000013315">
    <property type="component" value="Unassembled WGS sequence"/>
</dbReference>
<keyword evidence="7" id="KW-0067">ATP-binding</keyword>
<dbReference type="Gene3D" id="3.90.226.10">
    <property type="entry name" value="2-enoyl-CoA Hydratase, Chain A, domain 1"/>
    <property type="match status" value="1"/>
</dbReference>
<dbReference type="GO" id="GO:2001295">
    <property type="term" value="P:malonyl-CoA biosynthetic process"/>
    <property type="evidence" value="ECO:0007669"/>
    <property type="project" value="UniProtKB-UniPathway"/>
</dbReference>
<sequence>MLSPEGFASILWKDGARAMEAAELMKITSHELLEMDVVDKVISEAGLSSKELIKSVKKELQTELARLSQKSLEALLEERYQRFRKY</sequence>
<evidence type="ECO:0000313" key="13">
    <source>
        <dbReference type="EMBL" id="EOB30528.1"/>
    </source>
</evidence>
<keyword evidence="13" id="KW-0436">Ligase</keyword>
<dbReference type="PROSITE" id="PS50989">
    <property type="entry name" value="COA_CT_CTER"/>
    <property type="match status" value="1"/>
</dbReference>
<evidence type="ECO:0000256" key="10">
    <source>
        <dbReference type="ARBA" id="ARBA00049152"/>
    </source>
</evidence>
<dbReference type="PANTHER" id="PTHR42853:SF3">
    <property type="entry name" value="ACETYL-COENZYME A CARBOXYLASE CARBOXYL TRANSFERASE SUBUNIT ALPHA, CHLOROPLASTIC"/>
    <property type="match status" value="1"/>
</dbReference>
<evidence type="ECO:0000256" key="3">
    <source>
        <dbReference type="ARBA" id="ARBA00022516"/>
    </source>
</evidence>
<dbReference type="PATRIC" id="fig|1239793.3.peg.2106"/>
<name>R0NZ83_STRMT</name>
<evidence type="ECO:0000313" key="14">
    <source>
        <dbReference type="Proteomes" id="UP000013315"/>
    </source>
</evidence>
<dbReference type="InterPro" id="IPR001095">
    <property type="entry name" value="Acetyl_CoA_COase_a_su"/>
</dbReference>
<keyword evidence="11" id="KW-0175">Coiled coil</keyword>
<keyword evidence="8" id="KW-0443">Lipid metabolism</keyword>
<evidence type="ECO:0000256" key="6">
    <source>
        <dbReference type="ARBA" id="ARBA00022832"/>
    </source>
</evidence>
<comment type="catalytic activity">
    <reaction evidence="10">
        <text>N(6)-carboxybiotinyl-L-lysyl-[protein] + acetyl-CoA = N(6)-biotinyl-L-lysyl-[protein] + malonyl-CoA</text>
        <dbReference type="Rhea" id="RHEA:54728"/>
        <dbReference type="Rhea" id="RHEA-COMP:10505"/>
        <dbReference type="Rhea" id="RHEA-COMP:10506"/>
        <dbReference type="ChEBI" id="CHEBI:57288"/>
        <dbReference type="ChEBI" id="CHEBI:57384"/>
        <dbReference type="ChEBI" id="CHEBI:83144"/>
        <dbReference type="ChEBI" id="CHEBI:83145"/>
        <dbReference type="EC" id="2.1.3.15"/>
    </reaction>
</comment>
<keyword evidence="4" id="KW-0808">Transferase</keyword>
<dbReference type="InterPro" id="IPR029045">
    <property type="entry name" value="ClpP/crotonase-like_dom_sf"/>
</dbReference>
<feature type="coiled-coil region" evidence="11">
    <location>
        <begin position="50"/>
        <end position="77"/>
    </location>
</feature>
<gene>
    <name evidence="13" type="ORF">D065_11125</name>
</gene>
<evidence type="ECO:0000259" key="12">
    <source>
        <dbReference type="PROSITE" id="PS50989"/>
    </source>
</evidence>
<dbReference type="InterPro" id="IPR011763">
    <property type="entry name" value="COA_CT_C"/>
</dbReference>
<keyword evidence="9" id="KW-0275">Fatty acid biosynthesis</keyword>
<dbReference type="Pfam" id="PF03255">
    <property type="entry name" value="ACCA"/>
    <property type="match status" value="1"/>
</dbReference>
<protein>
    <recommendedName>
        <fullName evidence="2">acetyl-CoA carboxytransferase</fullName>
        <ecNumber evidence="2">2.1.3.15</ecNumber>
    </recommendedName>
</protein>
<dbReference type="PANTHER" id="PTHR42853">
    <property type="entry name" value="ACETYL-COENZYME A CARBOXYLASE CARBOXYL TRANSFERASE SUBUNIT ALPHA"/>
    <property type="match status" value="1"/>
</dbReference>
<keyword evidence="6" id="KW-0276">Fatty acid metabolism</keyword>
<evidence type="ECO:0000256" key="5">
    <source>
        <dbReference type="ARBA" id="ARBA00022741"/>
    </source>
</evidence>
<evidence type="ECO:0000256" key="8">
    <source>
        <dbReference type="ARBA" id="ARBA00023098"/>
    </source>
</evidence>
<keyword evidence="5" id="KW-0547">Nucleotide-binding</keyword>
<dbReference type="GO" id="GO:0016743">
    <property type="term" value="F:carboxyl- or carbamoyltransferase activity"/>
    <property type="evidence" value="ECO:0007669"/>
    <property type="project" value="InterPro"/>
</dbReference>
<evidence type="ECO:0000256" key="2">
    <source>
        <dbReference type="ARBA" id="ARBA00011883"/>
    </source>
</evidence>
<dbReference type="GO" id="GO:0006633">
    <property type="term" value="P:fatty acid biosynthetic process"/>
    <property type="evidence" value="ECO:0007669"/>
    <property type="project" value="UniProtKB-KW"/>
</dbReference>
<reference evidence="13 14" key="1">
    <citation type="submission" date="2013-04" db="EMBL/GenBank/DDBJ databases">
        <authorList>
            <person name="Ikryannikova L.N."/>
            <person name="Ilina E.N."/>
            <person name="Kostryukova E.S."/>
            <person name="Semashko T.A."/>
            <person name="Karpova I.Y.U."/>
            <person name="Larin A.K."/>
            <person name="Ischenko D.S."/>
            <person name="Alekseev D.G."/>
            <person name="Klimova E.A."/>
            <person name="Filimonova A.V."/>
            <person name="Savinova T.A."/>
            <person name="Filimonova O.Y.U."/>
            <person name="Dubovickaya V.A."/>
            <person name="Sidorenko S.V."/>
            <person name="Govorun V.M."/>
        </authorList>
    </citation>
    <scope>NUCLEOTIDE SEQUENCE [LARGE SCALE GENOMIC DNA]</scope>
    <source>
        <strain evidence="13 14">13/39</strain>
    </source>
</reference>
<keyword evidence="3" id="KW-0444">Lipid biosynthesis</keyword>
<evidence type="ECO:0000256" key="7">
    <source>
        <dbReference type="ARBA" id="ARBA00022840"/>
    </source>
</evidence>
<evidence type="ECO:0000256" key="11">
    <source>
        <dbReference type="SAM" id="Coils"/>
    </source>
</evidence>
<dbReference type="SUPFAM" id="SSF52096">
    <property type="entry name" value="ClpP/crotonase"/>
    <property type="match status" value="1"/>
</dbReference>
<comment type="caution">
    <text evidence="13">The sequence shown here is derived from an EMBL/GenBank/DDBJ whole genome shotgun (WGS) entry which is preliminary data.</text>
</comment>
<accession>R0NZ83</accession>
<proteinExistence type="predicted"/>
<dbReference type="GO" id="GO:0003989">
    <property type="term" value="F:acetyl-CoA carboxylase activity"/>
    <property type="evidence" value="ECO:0007669"/>
    <property type="project" value="InterPro"/>
</dbReference>
<evidence type="ECO:0000256" key="9">
    <source>
        <dbReference type="ARBA" id="ARBA00023160"/>
    </source>
</evidence>
<feature type="domain" description="CoA carboxyltransferase C-terminal" evidence="12">
    <location>
        <begin position="1"/>
        <end position="66"/>
    </location>
</feature>